<keyword evidence="4" id="KW-1185">Reference proteome</keyword>
<evidence type="ECO:0000313" key="4">
    <source>
        <dbReference type="Proteomes" id="UP001168877"/>
    </source>
</evidence>
<name>A0AA39VS85_ACESA</name>
<dbReference type="EMBL" id="JAUESC010000381">
    <property type="protein sequence ID" value="KAK0590712.1"/>
    <property type="molecule type" value="Genomic_DNA"/>
</dbReference>
<evidence type="ECO:0000313" key="3">
    <source>
        <dbReference type="EMBL" id="KAK0590712.1"/>
    </source>
</evidence>
<reference evidence="3" key="1">
    <citation type="journal article" date="2022" name="Plant J.">
        <title>Strategies of tolerance reflected in two North American maple genomes.</title>
        <authorList>
            <person name="McEvoy S.L."/>
            <person name="Sezen U.U."/>
            <person name="Trouern-Trend A."/>
            <person name="McMahon S.M."/>
            <person name="Schaberg P.G."/>
            <person name="Yang J."/>
            <person name="Wegrzyn J.L."/>
            <person name="Swenson N.G."/>
        </authorList>
    </citation>
    <scope>NUCLEOTIDE SEQUENCE</scope>
    <source>
        <strain evidence="3">NS2018</strain>
    </source>
</reference>
<evidence type="ECO:0000256" key="1">
    <source>
        <dbReference type="SAM" id="MobiDB-lite"/>
    </source>
</evidence>
<protein>
    <submittedName>
        <fullName evidence="3">Uncharacterized protein</fullName>
    </submittedName>
</protein>
<comment type="caution">
    <text evidence="3">The sequence shown here is derived from an EMBL/GenBank/DDBJ whole genome shotgun (WGS) entry which is preliminary data.</text>
</comment>
<proteinExistence type="predicted"/>
<dbReference type="Proteomes" id="UP001168877">
    <property type="component" value="Unassembled WGS sequence"/>
</dbReference>
<feature type="compositionally biased region" description="Acidic residues" evidence="1">
    <location>
        <begin position="40"/>
        <end position="55"/>
    </location>
</feature>
<keyword evidence="2" id="KW-0732">Signal</keyword>
<organism evidence="3 4">
    <name type="scientific">Acer saccharum</name>
    <name type="common">Sugar maple</name>
    <dbReference type="NCBI Taxonomy" id="4024"/>
    <lineage>
        <taxon>Eukaryota</taxon>
        <taxon>Viridiplantae</taxon>
        <taxon>Streptophyta</taxon>
        <taxon>Embryophyta</taxon>
        <taxon>Tracheophyta</taxon>
        <taxon>Spermatophyta</taxon>
        <taxon>Magnoliopsida</taxon>
        <taxon>eudicotyledons</taxon>
        <taxon>Gunneridae</taxon>
        <taxon>Pentapetalae</taxon>
        <taxon>rosids</taxon>
        <taxon>malvids</taxon>
        <taxon>Sapindales</taxon>
        <taxon>Sapindaceae</taxon>
        <taxon>Hippocastanoideae</taxon>
        <taxon>Acereae</taxon>
        <taxon>Acer</taxon>
    </lineage>
</organism>
<feature type="region of interest" description="Disordered" evidence="1">
    <location>
        <begin position="38"/>
        <end position="59"/>
    </location>
</feature>
<sequence>MNNPPLLLLLDCSISSGVGWVGIDPYTSSSYSLFGHKKEEEEDDDHDHEEEENEESGNHIETLPLFPMHDEDNNFNTTFNNVRPDPSSYYYYSGRYGSNDGHGSFRASLVLSLNSYTSWSSAFPATQLQISKNHMEQTIIDLPINIHVTAKIDIKV</sequence>
<feature type="chain" id="PRO_5041470784" evidence="2">
    <location>
        <begin position="20"/>
        <end position="156"/>
    </location>
</feature>
<accession>A0AA39VS85</accession>
<gene>
    <name evidence="3" type="ORF">LWI29_030713</name>
</gene>
<reference evidence="3" key="2">
    <citation type="submission" date="2023-06" db="EMBL/GenBank/DDBJ databases">
        <authorList>
            <person name="Swenson N.G."/>
            <person name="Wegrzyn J.L."/>
            <person name="Mcevoy S.L."/>
        </authorList>
    </citation>
    <scope>NUCLEOTIDE SEQUENCE</scope>
    <source>
        <strain evidence="3">NS2018</strain>
        <tissue evidence="3">Leaf</tissue>
    </source>
</reference>
<evidence type="ECO:0000256" key="2">
    <source>
        <dbReference type="SAM" id="SignalP"/>
    </source>
</evidence>
<feature type="signal peptide" evidence="2">
    <location>
        <begin position="1"/>
        <end position="19"/>
    </location>
</feature>
<dbReference type="AlphaFoldDB" id="A0AA39VS85"/>